<organism evidence="2 3">
    <name type="scientific">Aaosphaeria arxii CBS 175.79</name>
    <dbReference type="NCBI Taxonomy" id="1450172"/>
    <lineage>
        <taxon>Eukaryota</taxon>
        <taxon>Fungi</taxon>
        <taxon>Dikarya</taxon>
        <taxon>Ascomycota</taxon>
        <taxon>Pezizomycotina</taxon>
        <taxon>Dothideomycetes</taxon>
        <taxon>Pleosporomycetidae</taxon>
        <taxon>Pleosporales</taxon>
        <taxon>Pleosporales incertae sedis</taxon>
        <taxon>Aaosphaeria</taxon>
    </lineage>
</organism>
<keyword evidence="1" id="KW-0812">Transmembrane</keyword>
<feature type="transmembrane region" description="Helical" evidence="1">
    <location>
        <begin position="60"/>
        <end position="82"/>
    </location>
</feature>
<dbReference type="EMBL" id="ML978068">
    <property type="protein sequence ID" value="KAF2017971.1"/>
    <property type="molecule type" value="Genomic_DNA"/>
</dbReference>
<accession>A0A6A5XZ48</accession>
<keyword evidence="3" id="KW-1185">Reference proteome</keyword>
<keyword evidence="1" id="KW-0472">Membrane</keyword>
<protein>
    <submittedName>
        <fullName evidence="2">Uncharacterized protein</fullName>
    </submittedName>
</protein>
<name>A0A6A5XZ48_9PLEO</name>
<evidence type="ECO:0000313" key="2">
    <source>
        <dbReference type="EMBL" id="KAF2017971.1"/>
    </source>
</evidence>
<dbReference type="RefSeq" id="XP_033386310.1">
    <property type="nucleotide sequence ID" value="XM_033530957.1"/>
</dbReference>
<dbReference type="AlphaFoldDB" id="A0A6A5XZ48"/>
<dbReference type="Proteomes" id="UP000799778">
    <property type="component" value="Unassembled WGS sequence"/>
</dbReference>
<gene>
    <name evidence="2" type="ORF">BU24DRAFT_449530</name>
</gene>
<evidence type="ECO:0000256" key="1">
    <source>
        <dbReference type="SAM" id="Phobius"/>
    </source>
</evidence>
<reference evidence="2" key="1">
    <citation type="journal article" date="2020" name="Stud. Mycol.">
        <title>101 Dothideomycetes genomes: a test case for predicting lifestyles and emergence of pathogens.</title>
        <authorList>
            <person name="Haridas S."/>
            <person name="Albert R."/>
            <person name="Binder M."/>
            <person name="Bloem J."/>
            <person name="Labutti K."/>
            <person name="Salamov A."/>
            <person name="Andreopoulos B."/>
            <person name="Baker S."/>
            <person name="Barry K."/>
            <person name="Bills G."/>
            <person name="Bluhm B."/>
            <person name="Cannon C."/>
            <person name="Castanera R."/>
            <person name="Culley D."/>
            <person name="Daum C."/>
            <person name="Ezra D."/>
            <person name="Gonzalez J."/>
            <person name="Henrissat B."/>
            <person name="Kuo A."/>
            <person name="Liang C."/>
            <person name="Lipzen A."/>
            <person name="Lutzoni F."/>
            <person name="Magnuson J."/>
            <person name="Mondo S."/>
            <person name="Nolan M."/>
            <person name="Ohm R."/>
            <person name="Pangilinan J."/>
            <person name="Park H.-J."/>
            <person name="Ramirez L."/>
            <person name="Alfaro M."/>
            <person name="Sun H."/>
            <person name="Tritt A."/>
            <person name="Yoshinaga Y."/>
            <person name="Zwiers L.-H."/>
            <person name="Turgeon B."/>
            <person name="Goodwin S."/>
            <person name="Spatafora J."/>
            <person name="Crous P."/>
            <person name="Grigoriev I."/>
        </authorList>
    </citation>
    <scope>NUCLEOTIDE SEQUENCE</scope>
    <source>
        <strain evidence="2">CBS 175.79</strain>
    </source>
</reference>
<evidence type="ECO:0000313" key="3">
    <source>
        <dbReference type="Proteomes" id="UP000799778"/>
    </source>
</evidence>
<sequence>MTMIPRNHTCYTLPLPIPSPFPSLAYTSSSSAFTFPTLAPINPILDRSSPTASSISPHELVLGALGVAVGLVGIGVAVLQLWRMRESHIVMEQVESGVVTNYKL</sequence>
<keyword evidence="1" id="KW-1133">Transmembrane helix</keyword>
<proteinExistence type="predicted"/>
<dbReference type="GeneID" id="54288354"/>